<keyword evidence="6" id="KW-0472">Membrane</keyword>
<protein>
    <recommendedName>
        <fullName evidence="11">Thioredoxin domain-containing protein</fullName>
    </recommendedName>
</protein>
<dbReference type="PANTHER" id="PTHR43476:SF4">
    <property type="entry name" value="BLR0106 PROTEIN"/>
    <property type="match status" value="1"/>
</dbReference>
<evidence type="ECO:0000259" key="8">
    <source>
        <dbReference type="Pfam" id="PF06110"/>
    </source>
</evidence>
<dbReference type="Pfam" id="PF06110">
    <property type="entry name" value="TXD17-like_Trx"/>
    <property type="match status" value="1"/>
</dbReference>
<keyword evidence="10" id="KW-1185">Reference proteome</keyword>
<evidence type="ECO:0000313" key="10">
    <source>
        <dbReference type="Proteomes" id="UP000284375"/>
    </source>
</evidence>
<dbReference type="GO" id="GO:0016491">
    <property type="term" value="F:oxidoreductase activity"/>
    <property type="evidence" value="ECO:0007669"/>
    <property type="project" value="UniProtKB-KW"/>
</dbReference>
<dbReference type="PANTHER" id="PTHR43476">
    <property type="entry name" value="3-(3-HYDROXY-PHENYL)PROPIONATE/3-HYDROXYCINNAMIC ACID HYDROXYLASE"/>
    <property type="match status" value="1"/>
</dbReference>
<dbReference type="Proteomes" id="UP000284375">
    <property type="component" value="Unassembled WGS sequence"/>
</dbReference>
<evidence type="ECO:0000256" key="1">
    <source>
        <dbReference type="ARBA" id="ARBA00007801"/>
    </source>
</evidence>
<dbReference type="Pfam" id="PF01494">
    <property type="entry name" value="FAD_binding_3"/>
    <property type="match status" value="1"/>
</dbReference>
<keyword evidence="5" id="KW-0520">NAD</keyword>
<keyword evidence="4" id="KW-0560">Oxidoreductase</keyword>
<gene>
    <name evidence="9" type="ORF">VSDG_03389</name>
</gene>
<dbReference type="Gene3D" id="3.30.9.10">
    <property type="entry name" value="D-Amino Acid Oxidase, subunit A, domain 2"/>
    <property type="match status" value="1"/>
</dbReference>
<keyword evidence="3" id="KW-0274">FAD</keyword>
<evidence type="ECO:0000259" key="7">
    <source>
        <dbReference type="Pfam" id="PF01494"/>
    </source>
</evidence>
<evidence type="ECO:0000256" key="4">
    <source>
        <dbReference type="ARBA" id="ARBA00023002"/>
    </source>
</evidence>
<evidence type="ECO:0008006" key="11">
    <source>
        <dbReference type="Google" id="ProtNLM"/>
    </source>
</evidence>
<dbReference type="SUPFAM" id="SSF52833">
    <property type="entry name" value="Thioredoxin-like"/>
    <property type="match status" value="1"/>
</dbReference>
<dbReference type="SUPFAM" id="SSF51905">
    <property type="entry name" value="FAD/NAD(P)-binding domain"/>
    <property type="match status" value="1"/>
</dbReference>
<dbReference type="InterPro" id="IPR002938">
    <property type="entry name" value="FAD-bd"/>
</dbReference>
<comment type="caution">
    <text evidence="9">The sequence shown here is derived from an EMBL/GenBank/DDBJ whole genome shotgun (WGS) entry which is preliminary data.</text>
</comment>
<dbReference type="InterPro" id="IPR036188">
    <property type="entry name" value="FAD/NAD-bd_sf"/>
</dbReference>
<dbReference type="Gene3D" id="3.50.50.60">
    <property type="entry name" value="FAD/NAD(P)-binding domain"/>
    <property type="match status" value="1"/>
</dbReference>
<sequence>MILSDRCELSGQIMSSYKIVIVGAGPAGLFLALMLAKKGISATVLEKSTEIDRNPRASFYNSPVIHEFKRAGLMDDIMKTAFVPDGVSWRSLAGERKFEKICTIPGDNPPGDETIISLPLDQLLPLMIEHLSRYPFAKVLLDHEVLSIGQDQDTAWVDVKTPEGETRFQADYVVGCDGANSIIRRKLFGNDFPGFTWDKQIVATNVYWPKFKDYNWTASTFMLHPEHFSMIAQMTNDGLLRITYGEECGLTTEQMRERQPWKYKQFVPGAPEPDEYTITNFSPYKIHQRGGLGLTGGLVDAGNLFDCLYGIATGQADEDILEKYSQIRIQKYKEIIDPISSSNIRRLWDPNPETVNADPFFQAVWRAEKDEEFAEQMKKILQIIQSPAARLPVYRPLSSLSKMASTDPKAVADGVRAQAATTQTPQFLMVSASIVNGQSWCGDCRKAEPLIQKKFPADEAMRLTNQYAGDRETWRNPDNTWRKFGVTALPTLFKVTPDGTWSKLVEGEVYDEEKLNKFVGSN</sequence>
<keyword evidence="2" id="KW-0285">Flavoprotein</keyword>
<evidence type="ECO:0000256" key="3">
    <source>
        <dbReference type="ARBA" id="ARBA00022827"/>
    </source>
</evidence>
<evidence type="ECO:0000256" key="2">
    <source>
        <dbReference type="ARBA" id="ARBA00022630"/>
    </source>
</evidence>
<evidence type="ECO:0000313" key="9">
    <source>
        <dbReference type="EMBL" id="ROW00686.1"/>
    </source>
</evidence>
<feature type="domain" description="FAD-binding" evidence="7">
    <location>
        <begin position="17"/>
        <end position="223"/>
    </location>
</feature>
<proteinExistence type="inferred from homology"/>
<dbReference type="EMBL" id="LJZO01000008">
    <property type="protein sequence ID" value="ROW00686.1"/>
    <property type="molecule type" value="Genomic_DNA"/>
</dbReference>
<dbReference type="InterPro" id="IPR050631">
    <property type="entry name" value="PheA/TfdB_FAD_monoxygenase"/>
</dbReference>
<evidence type="ECO:0000256" key="6">
    <source>
        <dbReference type="SAM" id="Phobius"/>
    </source>
</evidence>
<feature type="transmembrane region" description="Helical" evidence="6">
    <location>
        <begin position="16"/>
        <end position="36"/>
    </location>
</feature>
<dbReference type="GO" id="GO:0071949">
    <property type="term" value="F:FAD binding"/>
    <property type="evidence" value="ECO:0007669"/>
    <property type="project" value="InterPro"/>
</dbReference>
<keyword evidence="6" id="KW-1133">Transmembrane helix</keyword>
<dbReference type="InterPro" id="IPR010357">
    <property type="entry name" value="TXNDC17_dom"/>
</dbReference>
<comment type="similarity">
    <text evidence="1">Belongs to the PheA/TfdB FAD monooxygenase family.</text>
</comment>
<keyword evidence="6" id="KW-0812">Transmembrane</keyword>
<reference evidence="9 10" key="1">
    <citation type="submission" date="2015-09" db="EMBL/GenBank/DDBJ databases">
        <title>Host preference determinants of Valsa canker pathogens revealed by comparative genomics.</title>
        <authorList>
            <person name="Yin Z."/>
            <person name="Huang L."/>
        </authorList>
    </citation>
    <scope>NUCLEOTIDE SEQUENCE [LARGE SCALE GENOMIC DNA]</scope>
    <source>
        <strain evidence="9 10">YSFL</strain>
    </source>
</reference>
<dbReference type="InterPro" id="IPR036249">
    <property type="entry name" value="Thioredoxin-like_sf"/>
</dbReference>
<dbReference type="Gene3D" id="3.40.30.10">
    <property type="entry name" value="Glutaredoxin"/>
    <property type="match status" value="1"/>
</dbReference>
<dbReference type="AlphaFoldDB" id="A0A423WBC7"/>
<evidence type="ECO:0000256" key="5">
    <source>
        <dbReference type="ARBA" id="ARBA00023027"/>
    </source>
</evidence>
<feature type="domain" description="Thioredoxin" evidence="8">
    <location>
        <begin position="427"/>
        <end position="515"/>
    </location>
</feature>
<dbReference type="OrthoDB" id="10016252at2759"/>
<accession>A0A423WBC7</accession>
<dbReference type="PRINTS" id="PR00420">
    <property type="entry name" value="RNGMNOXGNASE"/>
</dbReference>
<dbReference type="STRING" id="252740.A0A423WBC7"/>
<organism evidence="9 10">
    <name type="scientific">Cytospora chrysosperma</name>
    <name type="common">Cytospora canker fungus</name>
    <name type="synonym">Sphaeria chrysosperma</name>
    <dbReference type="NCBI Taxonomy" id="252740"/>
    <lineage>
        <taxon>Eukaryota</taxon>
        <taxon>Fungi</taxon>
        <taxon>Dikarya</taxon>
        <taxon>Ascomycota</taxon>
        <taxon>Pezizomycotina</taxon>
        <taxon>Sordariomycetes</taxon>
        <taxon>Sordariomycetidae</taxon>
        <taxon>Diaporthales</taxon>
        <taxon>Cytosporaceae</taxon>
        <taxon>Cytospora</taxon>
    </lineage>
</organism>
<name>A0A423WBC7_CYTCH</name>